<organism evidence="2 3">
    <name type="scientific">Phaseolus angularis</name>
    <name type="common">Azuki bean</name>
    <name type="synonym">Vigna angularis</name>
    <dbReference type="NCBI Taxonomy" id="3914"/>
    <lineage>
        <taxon>Eukaryota</taxon>
        <taxon>Viridiplantae</taxon>
        <taxon>Streptophyta</taxon>
        <taxon>Embryophyta</taxon>
        <taxon>Tracheophyta</taxon>
        <taxon>Spermatophyta</taxon>
        <taxon>Magnoliopsida</taxon>
        <taxon>eudicotyledons</taxon>
        <taxon>Gunneridae</taxon>
        <taxon>Pentapetalae</taxon>
        <taxon>rosids</taxon>
        <taxon>fabids</taxon>
        <taxon>Fabales</taxon>
        <taxon>Fabaceae</taxon>
        <taxon>Papilionoideae</taxon>
        <taxon>50 kb inversion clade</taxon>
        <taxon>NPAAA clade</taxon>
        <taxon>indigoferoid/millettioid clade</taxon>
        <taxon>Phaseoleae</taxon>
        <taxon>Vigna</taxon>
    </lineage>
</organism>
<protein>
    <recommendedName>
        <fullName evidence="1">Gcp-like domain-containing protein</fullName>
    </recommendedName>
</protein>
<dbReference type="Gramene" id="KOM26279">
    <property type="protein sequence ID" value="KOM26279"/>
    <property type="gene ID" value="LR48_Vigan246s000700"/>
</dbReference>
<proteinExistence type="predicted"/>
<dbReference type="Pfam" id="PF00814">
    <property type="entry name" value="TsaD"/>
    <property type="match status" value="1"/>
</dbReference>
<dbReference type="InterPro" id="IPR000905">
    <property type="entry name" value="Gcp-like_dom"/>
</dbReference>
<evidence type="ECO:0000313" key="3">
    <source>
        <dbReference type="Proteomes" id="UP000053144"/>
    </source>
</evidence>
<feature type="domain" description="Gcp-like" evidence="1">
    <location>
        <begin position="26"/>
        <end position="104"/>
    </location>
</feature>
<dbReference type="EMBL" id="KQ258311">
    <property type="protein sequence ID" value="KOM26279.1"/>
    <property type="molecule type" value="Genomic_DNA"/>
</dbReference>
<dbReference type="PANTHER" id="PTHR11735">
    <property type="entry name" value="TRNA N6-ADENOSINE THREONYLCARBAMOYLTRANSFERASE"/>
    <property type="match status" value="1"/>
</dbReference>
<reference evidence="3" key="1">
    <citation type="journal article" date="2015" name="Proc. Natl. Acad. Sci. U.S.A.">
        <title>Genome sequencing of adzuki bean (Vigna angularis) provides insight into high starch and low fat accumulation and domestication.</title>
        <authorList>
            <person name="Yang K."/>
            <person name="Tian Z."/>
            <person name="Chen C."/>
            <person name="Luo L."/>
            <person name="Zhao B."/>
            <person name="Wang Z."/>
            <person name="Yu L."/>
            <person name="Li Y."/>
            <person name="Sun Y."/>
            <person name="Li W."/>
            <person name="Chen Y."/>
            <person name="Li Y."/>
            <person name="Zhang Y."/>
            <person name="Ai D."/>
            <person name="Zhao J."/>
            <person name="Shang C."/>
            <person name="Ma Y."/>
            <person name="Wu B."/>
            <person name="Wang M."/>
            <person name="Gao L."/>
            <person name="Sun D."/>
            <person name="Zhang P."/>
            <person name="Guo F."/>
            <person name="Wang W."/>
            <person name="Li Y."/>
            <person name="Wang J."/>
            <person name="Varshney R.K."/>
            <person name="Wang J."/>
            <person name="Ling H.Q."/>
            <person name="Wan P."/>
        </authorList>
    </citation>
    <scope>NUCLEOTIDE SEQUENCE</scope>
    <source>
        <strain evidence="3">cv. Jingnong 6</strain>
    </source>
</reference>
<dbReference type="AlphaFoldDB" id="A0A0L9T859"/>
<evidence type="ECO:0000313" key="2">
    <source>
        <dbReference type="EMBL" id="KOM26279.1"/>
    </source>
</evidence>
<dbReference type="PANTHER" id="PTHR11735:SF6">
    <property type="entry name" value="TRNA N6-ADENOSINE THREONYLCARBAMOYLTRANSFERASE, MITOCHONDRIAL"/>
    <property type="match status" value="1"/>
</dbReference>
<evidence type="ECO:0000259" key="1">
    <source>
        <dbReference type="Pfam" id="PF00814"/>
    </source>
</evidence>
<gene>
    <name evidence="2" type="ORF">LR48_Vigan246s000700</name>
</gene>
<dbReference type="Proteomes" id="UP000053144">
    <property type="component" value="Unassembled WGS sequence"/>
</dbReference>
<accession>A0A0L9T859</accession>
<dbReference type="InterPro" id="IPR043129">
    <property type="entry name" value="ATPase_NBD"/>
</dbReference>
<dbReference type="SUPFAM" id="SSF53067">
    <property type="entry name" value="Actin-like ATPase domain"/>
    <property type="match status" value="1"/>
</dbReference>
<sequence length="215" mass="23681">MYNARSIFVMHCDAKIPISSASEEDRMSRADIAASFQRTAVLHLEERCERAIQWALKMEPSIRHLVVSGGVASNQYVRARLDMVAKKNGLQLLCPPPRLCTDNGPRNTPFCYHLPFFLAPESLAPSSSSPNRAIPYLLNVSTDGDGFDVMKDIYQGQLVPLKDIPNEELEVEIIVEPTEEVVVEEGNEGVDVTSDPEGVDPSVEGAVADEINIID</sequence>
<dbReference type="Gene3D" id="3.30.420.40">
    <property type="match status" value="1"/>
</dbReference>
<name>A0A0L9T859_PHAAN</name>
<dbReference type="GO" id="GO:0005739">
    <property type="term" value="C:mitochondrion"/>
    <property type="evidence" value="ECO:0007669"/>
    <property type="project" value="TreeGrafter"/>
</dbReference>
<dbReference type="STRING" id="3914.A0A0L9T859"/>